<dbReference type="Gene3D" id="2.60.40.780">
    <property type="entry name" value="von Hippel-Lindau disease tumour suppressor, beta domain"/>
    <property type="match status" value="1"/>
</dbReference>
<gene>
    <name evidence="3" type="ORF">HEQ75_10550</name>
</gene>
<dbReference type="SUPFAM" id="SSF49468">
    <property type="entry name" value="VHL"/>
    <property type="match status" value="1"/>
</dbReference>
<evidence type="ECO:0000256" key="1">
    <source>
        <dbReference type="SAM" id="SignalP"/>
    </source>
</evidence>
<evidence type="ECO:0000259" key="2">
    <source>
        <dbReference type="Pfam" id="PF01847"/>
    </source>
</evidence>
<dbReference type="EMBL" id="JAAVNE010000014">
    <property type="protein sequence ID" value="NKC31300.1"/>
    <property type="molecule type" value="Genomic_DNA"/>
</dbReference>
<feature type="chain" id="PRO_5046089604" description="von Hippel-Lindau disease tumour suppressor beta domain-containing protein" evidence="1">
    <location>
        <begin position="22"/>
        <end position="133"/>
    </location>
</feature>
<dbReference type="InterPro" id="IPR024053">
    <property type="entry name" value="VHL_beta_dom"/>
</dbReference>
<keyword evidence="4" id="KW-1185">Reference proteome</keyword>
<name>A0ABX1E8S3_9PROT</name>
<accession>A0ABX1E8S3</accession>
<evidence type="ECO:0000313" key="3">
    <source>
        <dbReference type="EMBL" id="NKC31300.1"/>
    </source>
</evidence>
<reference evidence="3 4" key="1">
    <citation type="submission" date="2020-03" db="EMBL/GenBank/DDBJ databases">
        <title>Roseomonas selenitidurans sp. nov. isolated from urban soil.</title>
        <authorList>
            <person name="Liu H."/>
        </authorList>
    </citation>
    <scope>NUCLEOTIDE SEQUENCE [LARGE SCALE GENOMIC DNA]</scope>
    <source>
        <strain evidence="3 4">BU-1</strain>
    </source>
</reference>
<organism evidence="3 4">
    <name type="scientific">Falsiroseomonas selenitidurans</name>
    <dbReference type="NCBI Taxonomy" id="2716335"/>
    <lineage>
        <taxon>Bacteria</taxon>
        <taxon>Pseudomonadati</taxon>
        <taxon>Pseudomonadota</taxon>
        <taxon>Alphaproteobacteria</taxon>
        <taxon>Acetobacterales</taxon>
        <taxon>Roseomonadaceae</taxon>
        <taxon>Falsiroseomonas</taxon>
    </lineage>
</organism>
<feature type="domain" description="von Hippel-Lindau disease tumour suppressor beta" evidence="2">
    <location>
        <begin position="56"/>
        <end position="113"/>
    </location>
</feature>
<comment type="caution">
    <text evidence="3">The sequence shown here is derived from an EMBL/GenBank/DDBJ whole genome shotgun (WGS) entry which is preliminary data.</text>
</comment>
<dbReference type="InterPro" id="IPR036208">
    <property type="entry name" value="VHL_sf"/>
</dbReference>
<dbReference type="Proteomes" id="UP000787635">
    <property type="component" value="Unassembled WGS sequence"/>
</dbReference>
<feature type="signal peptide" evidence="1">
    <location>
        <begin position="1"/>
        <end position="21"/>
    </location>
</feature>
<proteinExistence type="predicted"/>
<dbReference type="InterPro" id="IPR037140">
    <property type="entry name" value="VHL_beta_dom_sf"/>
</dbReference>
<sequence>MRSILAATLLLAGFAATPAAAAPARESLQLDPGLVLVQRSVEPPITGRNCPRPGTRSPGSRQQIRTTFSNANDFQISLYWVDFQGNSVHYGNIRPRGSMTLQSYLGHVWVALDPRGRCLGHAAVPRGEPTLAF</sequence>
<keyword evidence="1" id="KW-0732">Signal</keyword>
<protein>
    <recommendedName>
        <fullName evidence="2">von Hippel-Lindau disease tumour suppressor beta domain-containing protein</fullName>
    </recommendedName>
</protein>
<dbReference type="RefSeq" id="WP_168030118.1">
    <property type="nucleotide sequence ID" value="NZ_JAAVNE010000014.1"/>
</dbReference>
<evidence type="ECO:0000313" key="4">
    <source>
        <dbReference type="Proteomes" id="UP000787635"/>
    </source>
</evidence>
<dbReference type="Pfam" id="PF01847">
    <property type="entry name" value="VHL"/>
    <property type="match status" value="1"/>
</dbReference>